<protein>
    <recommendedName>
        <fullName evidence="10">Calcineurin-like phosphoesterase domain-containing protein</fullName>
    </recommendedName>
</protein>
<keyword evidence="5" id="KW-0479">Metal-binding</keyword>
<keyword evidence="8" id="KW-0472">Membrane</keyword>
<evidence type="ECO:0000256" key="4">
    <source>
        <dbReference type="ARBA" id="ARBA00022556"/>
    </source>
</evidence>
<keyword evidence="4" id="KW-0441">Lipid A biosynthesis</keyword>
<dbReference type="GO" id="GO:0008758">
    <property type="term" value="F:UDP-2,3-diacylglucosamine hydrolase activity"/>
    <property type="evidence" value="ECO:0007669"/>
    <property type="project" value="TreeGrafter"/>
</dbReference>
<dbReference type="InterPro" id="IPR043461">
    <property type="entry name" value="LpxH-like"/>
</dbReference>
<feature type="non-terminal residue" evidence="11">
    <location>
        <position position="239"/>
    </location>
</feature>
<dbReference type="GO" id="GO:0005737">
    <property type="term" value="C:cytoplasm"/>
    <property type="evidence" value="ECO:0007669"/>
    <property type="project" value="InterPro"/>
</dbReference>
<evidence type="ECO:0000256" key="8">
    <source>
        <dbReference type="ARBA" id="ARBA00023136"/>
    </source>
</evidence>
<dbReference type="NCBIfam" id="TIGR01854">
    <property type="entry name" value="lipid_A_lpxH"/>
    <property type="match status" value="1"/>
</dbReference>
<dbReference type="InterPro" id="IPR004843">
    <property type="entry name" value="Calcineurin-like_PHP"/>
</dbReference>
<dbReference type="EMBL" id="UINC01057613">
    <property type="protein sequence ID" value="SVB78957.1"/>
    <property type="molecule type" value="Genomic_DNA"/>
</dbReference>
<organism evidence="11">
    <name type="scientific">marine metagenome</name>
    <dbReference type="NCBI Taxonomy" id="408172"/>
    <lineage>
        <taxon>unclassified sequences</taxon>
        <taxon>metagenomes</taxon>
        <taxon>ecological metagenomes</taxon>
    </lineage>
</organism>
<evidence type="ECO:0000256" key="1">
    <source>
        <dbReference type="ARBA" id="ARBA00022475"/>
    </source>
</evidence>
<gene>
    <name evidence="11" type="ORF">METZ01_LOCUS231811</name>
</gene>
<dbReference type="HAMAP" id="MF_00575">
    <property type="entry name" value="LpxH"/>
    <property type="match status" value="1"/>
</dbReference>
<dbReference type="SUPFAM" id="SSF56300">
    <property type="entry name" value="Metallo-dependent phosphatases"/>
    <property type="match status" value="1"/>
</dbReference>
<evidence type="ECO:0000259" key="10">
    <source>
        <dbReference type="Pfam" id="PF00149"/>
    </source>
</evidence>
<keyword evidence="1" id="KW-1003">Cell membrane</keyword>
<evidence type="ECO:0000313" key="11">
    <source>
        <dbReference type="EMBL" id="SVB78957.1"/>
    </source>
</evidence>
<evidence type="ECO:0000256" key="6">
    <source>
        <dbReference type="ARBA" id="ARBA00022801"/>
    </source>
</evidence>
<dbReference type="Gene3D" id="3.60.21.10">
    <property type="match status" value="1"/>
</dbReference>
<sequence length="239" mass="27169">MTTVFISDLHLDAGRPATIEKFLNFARLEGIRASALYILGDLFEAWIGDDDIEPINFKVMEALATLTKTKIPCFFMHGNRDFLVDGTFADATGCQLIEDPKVVEIEGNQVLLTHGDLLCTDDEPYQELRRIVREPSWQRNFLSKTLEERRTIANDLRSRSLTETATKPAEIMDVNQDAVKTMMRDHNVKFLLHGHTHRPGLHTFALDGCQATRIVLGAWDNQSSILLWDKKGFRLETIP</sequence>
<name>A0A382GW60_9ZZZZ</name>
<evidence type="ECO:0000256" key="5">
    <source>
        <dbReference type="ARBA" id="ARBA00022723"/>
    </source>
</evidence>
<evidence type="ECO:0000256" key="3">
    <source>
        <dbReference type="ARBA" id="ARBA00022519"/>
    </source>
</evidence>
<dbReference type="GO" id="GO:0009245">
    <property type="term" value="P:lipid A biosynthetic process"/>
    <property type="evidence" value="ECO:0007669"/>
    <property type="project" value="UniProtKB-KW"/>
</dbReference>
<dbReference type="CDD" id="cd07398">
    <property type="entry name" value="MPP_YbbF-LpxH"/>
    <property type="match status" value="1"/>
</dbReference>
<evidence type="ECO:0000256" key="7">
    <source>
        <dbReference type="ARBA" id="ARBA00023098"/>
    </source>
</evidence>
<keyword evidence="2" id="KW-0444">Lipid biosynthesis</keyword>
<dbReference type="GO" id="GO:0016020">
    <property type="term" value="C:membrane"/>
    <property type="evidence" value="ECO:0007669"/>
    <property type="project" value="GOC"/>
</dbReference>
<dbReference type="InterPro" id="IPR029052">
    <property type="entry name" value="Metallo-depent_PP-like"/>
</dbReference>
<dbReference type="GO" id="GO:0046872">
    <property type="term" value="F:metal ion binding"/>
    <property type="evidence" value="ECO:0007669"/>
    <property type="project" value="UniProtKB-KW"/>
</dbReference>
<keyword evidence="9" id="KW-0464">Manganese</keyword>
<proteinExistence type="inferred from homology"/>
<dbReference type="PANTHER" id="PTHR34990">
    <property type="entry name" value="UDP-2,3-DIACYLGLUCOSAMINE HYDROLASE-RELATED"/>
    <property type="match status" value="1"/>
</dbReference>
<keyword evidence="3" id="KW-0997">Cell inner membrane</keyword>
<dbReference type="PANTHER" id="PTHR34990:SF1">
    <property type="entry name" value="UDP-2,3-DIACYLGLUCOSAMINE HYDROLASE"/>
    <property type="match status" value="1"/>
</dbReference>
<reference evidence="11" key="1">
    <citation type="submission" date="2018-05" db="EMBL/GenBank/DDBJ databases">
        <authorList>
            <person name="Lanie J.A."/>
            <person name="Ng W.-L."/>
            <person name="Kazmierczak K.M."/>
            <person name="Andrzejewski T.M."/>
            <person name="Davidsen T.M."/>
            <person name="Wayne K.J."/>
            <person name="Tettelin H."/>
            <person name="Glass J.I."/>
            <person name="Rusch D."/>
            <person name="Podicherti R."/>
            <person name="Tsui H.-C.T."/>
            <person name="Winkler M.E."/>
        </authorList>
    </citation>
    <scope>NUCLEOTIDE SEQUENCE</scope>
</reference>
<dbReference type="Pfam" id="PF00149">
    <property type="entry name" value="Metallophos"/>
    <property type="match status" value="1"/>
</dbReference>
<dbReference type="InterPro" id="IPR010138">
    <property type="entry name" value="UDP-diacylglucosamine_Hdrlase"/>
</dbReference>
<keyword evidence="7" id="KW-0443">Lipid metabolism</keyword>
<evidence type="ECO:0000256" key="2">
    <source>
        <dbReference type="ARBA" id="ARBA00022516"/>
    </source>
</evidence>
<accession>A0A382GW60</accession>
<evidence type="ECO:0000256" key="9">
    <source>
        <dbReference type="ARBA" id="ARBA00023211"/>
    </source>
</evidence>
<keyword evidence="6" id="KW-0378">Hydrolase</keyword>
<feature type="domain" description="Calcineurin-like phosphoesterase" evidence="10">
    <location>
        <begin position="1"/>
        <end position="199"/>
    </location>
</feature>
<dbReference type="AlphaFoldDB" id="A0A382GW60"/>
<dbReference type="NCBIfam" id="NF003743">
    <property type="entry name" value="PRK05340.1"/>
    <property type="match status" value="1"/>
</dbReference>